<dbReference type="EMBL" id="ACEN01000094">
    <property type="protein sequence ID" value="EEG32962.1"/>
    <property type="molecule type" value="Genomic_DNA"/>
</dbReference>
<gene>
    <name evidence="2" type="primary">pilZ</name>
    <name evidence="2" type="ORF">NEIFLAOT_01974</name>
</gene>
<dbReference type="RefSeq" id="WP_003681469.1">
    <property type="nucleotide sequence ID" value="NZ_ACEN01000094.1"/>
</dbReference>
<dbReference type="eggNOG" id="COG3215">
    <property type="taxonomic scope" value="Bacteria"/>
</dbReference>
<sequence>MMNKKDIPAKMLALQLKDPNLLYNCYMPFLEHGGLFVPTDDVFSLGEDILLAVEIADYPKRFLPTKVVWINPVHISAYRPKGVGLAFSEHESCLQAKNLIEAELGPHLHSDRTTFTL</sequence>
<evidence type="ECO:0000313" key="3">
    <source>
        <dbReference type="Proteomes" id="UP000004457"/>
    </source>
</evidence>
<protein>
    <submittedName>
        <fullName evidence="2">Type 4 fimbrial biogenesis protein PilZ</fullName>
    </submittedName>
</protein>
<feature type="domain" description="PilZ" evidence="1">
    <location>
        <begin position="13"/>
        <end position="91"/>
    </location>
</feature>
<evidence type="ECO:0000313" key="2">
    <source>
        <dbReference type="EMBL" id="EEG32962.1"/>
    </source>
</evidence>
<evidence type="ECO:0000259" key="1">
    <source>
        <dbReference type="Pfam" id="PF07238"/>
    </source>
</evidence>
<dbReference type="GeneID" id="49970557"/>
<comment type="caution">
    <text evidence="2">The sequence shown here is derived from an EMBL/GenBank/DDBJ whole genome shotgun (WGS) entry which is preliminary data.</text>
</comment>
<accession>C0EPT4</accession>
<dbReference type="AlphaFoldDB" id="C0EPT4"/>
<dbReference type="GO" id="GO:0035438">
    <property type="term" value="F:cyclic-di-GMP binding"/>
    <property type="evidence" value="ECO:0007669"/>
    <property type="project" value="InterPro"/>
</dbReference>
<proteinExistence type="predicted"/>
<organism evidence="2 3">
    <name type="scientific">Neisseria flavescens NRL30031/H210</name>
    <dbReference type="NCBI Taxonomy" id="546264"/>
    <lineage>
        <taxon>Bacteria</taxon>
        <taxon>Pseudomonadati</taxon>
        <taxon>Pseudomonadota</taxon>
        <taxon>Betaproteobacteria</taxon>
        <taxon>Neisseriales</taxon>
        <taxon>Neisseriaceae</taxon>
        <taxon>Neisseria</taxon>
    </lineage>
</organism>
<reference evidence="2 3" key="1">
    <citation type="submission" date="2009-01" db="EMBL/GenBank/DDBJ databases">
        <authorList>
            <person name="Fulton L."/>
            <person name="Clifton S."/>
            <person name="Chinwalla A.T."/>
            <person name="Mitreva M."/>
            <person name="Sodergren E."/>
            <person name="Weinstock G."/>
            <person name="Clifton S."/>
            <person name="Dooling D.J."/>
            <person name="Fulton B."/>
            <person name="Minx P."/>
            <person name="Pepin K.H."/>
            <person name="Johnson M."/>
            <person name="Bhonagiri V."/>
            <person name="Nash W.E."/>
            <person name="Mardis E.R."/>
            <person name="Wilson R.K."/>
        </authorList>
    </citation>
    <scope>NUCLEOTIDE SEQUENCE [LARGE SCALE GENOMIC DNA]</scope>
    <source>
        <strain evidence="2 3">NRL30031/H210</strain>
    </source>
</reference>
<dbReference type="Pfam" id="PF07238">
    <property type="entry name" value="PilZ"/>
    <property type="match status" value="1"/>
</dbReference>
<name>C0EPT4_NEIFL</name>
<keyword evidence="3" id="KW-1185">Reference proteome</keyword>
<dbReference type="Gene3D" id="2.40.10.220">
    <property type="entry name" value="predicted glycosyltransferase like domains"/>
    <property type="match status" value="1"/>
</dbReference>
<dbReference type="Proteomes" id="UP000004457">
    <property type="component" value="Unassembled WGS sequence"/>
</dbReference>
<dbReference type="InterPro" id="IPR009875">
    <property type="entry name" value="PilZ_domain"/>
</dbReference>